<feature type="domain" description="Zinc finger/thioredoxin putative" evidence="3">
    <location>
        <begin position="5"/>
        <end position="40"/>
    </location>
</feature>
<keyword evidence="1" id="KW-0175">Coiled coil</keyword>
<sequence length="415" mass="45696">MTSFITQCPNCSTRFRVARSQLRAARGAVRCGACMEVFNAAHHLLRDEQDPTQPLTTPVAKPIQAQAEPPKTTTPAPAAKADETLWIHDDLDLDLDSLDLDEELAKLERQERELSRDLLSLEANGAAATRPRDPLPEISSTQDESWAEILLNAEQGVTQSPASPSDEVVSFTPVTSESPQPLSPLAASPTPLAIAEAQQAHDERVEPELATPSATEQLDPVVDPAAPRREPDLRDEPLFELDDEPLQLDWQEAKKPWGRWLGWSVLNLLALLALGAQYVAYNYDELSRQPQYRSWFERICPTVGCELPALVDISQIKSSNLVVRSHPEFTGALVVDAILYNRAAFAQPFPLLEIRFADLNGKLIASRSFKPSEYLSGELAGQAQMPPQVPIHIALDILDPGAKAVNYSLSFHSPK</sequence>
<evidence type="ECO:0000256" key="1">
    <source>
        <dbReference type="SAM" id="Coils"/>
    </source>
</evidence>
<name>A0A3R8V7G7_9GAMM</name>
<dbReference type="Pfam" id="PF13719">
    <property type="entry name" value="Zn_ribbon_5"/>
    <property type="match status" value="1"/>
</dbReference>
<dbReference type="Pfam" id="PF11906">
    <property type="entry name" value="DUF3426"/>
    <property type="match status" value="1"/>
</dbReference>
<proteinExistence type="predicted"/>
<protein>
    <submittedName>
        <fullName evidence="4">DUF3426 domain-containing protein</fullName>
    </submittedName>
</protein>
<dbReference type="EMBL" id="RHQL01000001">
    <property type="protein sequence ID" value="RRV13818.1"/>
    <property type="molecule type" value="Genomic_DNA"/>
</dbReference>
<evidence type="ECO:0000313" key="5">
    <source>
        <dbReference type="Proteomes" id="UP000276506"/>
    </source>
</evidence>
<dbReference type="InterPro" id="IPR021834">
    <property type="entry name" value="DUF3426"/>
</dbReference>
<dbReference type="Proteomes" id="UP000276506">
    <property type="component" value="Unassembled WGS sequence"/>
</dbReference>
<accession>A0A3R8V7G7</accession>
<feature type="compositionally biased region" description="Low complexity" evidence="2">
    <location>
        <begin position="178"/>
        <end position="193"/>
    </location>
</feature>
<dbReference type="RefSeq" id="WP_125875399.1">
    <property type="nucleotide sequence ID" value="NZ_RHQL01000001.1"/>
</dbReference>
<evidence type="ECO:0000256" key="2">
    <source>
        <dbReference type="SAM" id="MobiDB-lite"/>
    </source>
</evidence>
<comment type="caution">
    <text evidence="4">The sequence shown here is derived from an EMBL/GenBank/DDBJ whole genome shotgun (WGS) entry which is preliminary data.</text>
</comment>
<evidence type="ECO:0000313" key="4">
    <source>
        <dbReference type="EMBL" id="RRV13818.1"/>
    </source>
</evidence>
<feature type="coiled-coil region" evidence="1">
    <location>
        <begin position="97"/>
        <end position="124"/>
    </location>
</feature>
<reference evidence="4 5" key="1">
    <citation type="submission" date="2018-10" db="EMBL/GenBank/DDBJ databases">
        <title>Transmission dynamics of multidrug resistant bacteria on intensive care unit surfaces.</title>
        <authorList>
            <person name="D'Souza A.W."/>
            <person name="Potter R.F."/>
            <person name="Wallace M."/>
            <person name="Shupe A."/>
            <person name="Patel S."/>
            <person name="Sun S."/>
            <person name="Gul D."/>
            <person name="Kwon J.H."/>
            <person name="Andleeb S."/>
            <person name="Burnham C.-A.D."/>
            <person name="Dantas G."/>
        </authorList>
    </citation>
    <scope>NUCLEOTIDE SEQUENCE [LARGE SCALE GENOMIC DNA]</scope>
    <source>
        <strain evidence="4 5">PX_177</strain>
    </source>
</reference>
<dbReference type="InterPro" id="IPR011723">
    <property type="entry name" value="Znf/thioredoxin_put"/>
</dbReference>
<feature type="region of interest" description="Disordered" evidence="2">
    <location>
        <begin position="157"/>
        <end position="232"/>
    </location>
</feature>
<evidence type="ECO:0000259" key="3">
    <source>
        <dbReference type="Pfam" id="PF13719"/>
    </source>
</evidence>
<organism evidence="4 5">
    <name type="scientific">Stutzerimonas xanthomarina</name>
    <dbReference type="NCBI Taxonomy" id="271420"/>
    <lineage>
        <taxon>Bacteria</taxon>
        <taxon>Pseudomonadati</taxon>
        <taxon>Pseudomonadota</taxon>
        <taxon>Gammaproteobacteria</taxon>
        <taxon>Pseudomonadales</taxon>
        <taxon>Pseudomonadaceae</taxon>
        <taxon>Stutzerimonas</taxon>
    </lineage>
</organism>
<dbReference type="NCBIfam" id="TIGR02098">
    <property type="entry name" value="MJ0042_CXXC"/>
    <property type="match status" value="1"/>
</dbReference>
<gene>
    <name evidence="4" type="ORF">EGJ28_00120</name>
</gene>
<dbReference type="AlphaFoldDB" id="A0A3R8V7G7"/>